<dbReference type="InterPro" id="IPR039252">
    <property type="entry name" value="RALFL27"/>
</dbReference>
<dbReference type="PANTHER" id="PTHR39112:SF5">
    <property type="entry name" value="PROTEIN RALF-LIKE 27"/>
    <property type="match status" value="1"/>
</dbReference>
<evidence type="ECO:0000313" key="2">
    <source>
        <dbReference type="EMBL" id="MCD9639714.1"/>
    </source>
</evidence>
<protein>
    <submittedName>
        <fullName evidence="2">Uncharacterized protein</fullName>
    </submittedName>
</protein>
<dbReference type="PANTHER" id="PTHR39112">
    <property type="entry name" value="PROTEIN RALF-LIKE 27-RELATED"/>
    <property type="match status" value="1"/>
</dbReference>
<accession>A0ABS8V0H1</accession>
<feature type="chain" id="PRO_5045640633" evidence="1">
    <location>
        <begin position="22"/>
        <end position="105"/>
    </location>
</feature>
<comment type="caution">
    <text evidence="2">The sequence shown here is derived from an EMBL/GenBank/DDBJ whole genome shotgun (WGS) entry which is preliminary data.</text>
</comment>
<sequence>MRSCFTFFLSVVMIAEILVCASSITRDGMTGNRAWNSSFIDAAAELDDINWEVTLANAGNTLSYKGLQRPPVCNAKIYGQCIGDKGSEKRPCTYYNNCIRDGSCT</sequence>
<proteinExistence type="predicted"/>
<gene>
    <name evidence="2" type="ORF">HAX54_024420</name>
</gene>
<feature type="signal peptide" evidence="1">
    <location>
        <begin position="1"/>
        <end position="21"/>
    </location>
</feature>
<name>A0ABS8V0H1_DATST</name>
<reference evidence="2 3" key="1">
    <citation type="journal article" date="2021" name="BMC Genomics">
        <title>Datura genome reveals duplications of psychoactive alkaloid biosynthetic genes and high mutation rate following tissue culture.</title>
        <authorList>
            <person name="Rajewski A."/>
            <person name="Carter-House D."/>
            <person name="Stajich J."/>
            <person name="Litt A."/>
        </authorList>
    </citation>
    <scope>NUCLEOTIDE SEQUENCE [LARGE SCALE GENOMIC DNA]</scope>
    <source>
        <strain evidence="2">AR-01</strain>
    </source>
</reference>
<dbReference type="EMBL" id="JACEIK010002977">
    <property type="protein sequence ID" value="MCD9639714.1"/>
    <property type="molecule type" value="Genomic_DNA"/>
</dbReference>
<evidence type="ECO:0000313" key="3">
    <source>
        <dbReference type="Proteomes" id="UP000823775"/>
    </source>
</evidence>
<keyword evidence="1" id="KW-0732">Signal</keyword>
<dbReference type="Proteomes" id="UP000823775">
    <property type="component" value="Unassembled WGS sequence"/>
</dbReference>
<keyword evidence="3" id="KW-1185">Reference proteome</keyword>
<evidence type="ECO:0000256" key="1">
    <source>
        <dbReference type="SAM" id="SignalP"/>
    </source>
</evidence>
<organism evidence="2 3">
    <name type="scientific">Datura stramonium</name>
    <name type="common">Jimsonweed</name>
    <name type="synonym">Common thornapple</name>
    <dbReference type="NCBI Taxonomy" id="4076"/>
    <lineage>
        <taxon>Eukaryota</taxon>
        <taxon>Viridiplantae</taxon>
        <taxon>Streptophyta</taxon>
        <taxon>Embryophyta</taxon>
        <taxon>Tracheophyta</taxon>
        <taxon>Spermatophyta</taxon>
        <taxon>Magnoliopsida</taxon>
        <taxon>eudicotyledons</taxon>
        <taxon>Gunneridae</taxon>
        <taxon>Pentapetalae</taxon>
        <taxon>asterids</taxon>
        <taxon>lamiids</taxon>
        <taxon>Solanales</taxon>
        <taxon>Solanaceae</taxon>
        <taxon>Solanoideae</taxon>
        <taxon>Datureae</taxon>
        <taxon>Datura</taxon>
    </lineage>
</organism>